<dbReference type="SUPFAM" id="SSF51905">
    <property type="entry name" value="FAD/NAD(P)-binding domain"/>
    <property type="match status" value="1"/>
</dbReference>
<comment type="subcellular location">
    <subcellularLocation>
        <location evidence="11">Cytoplasm</location>
    </subcellularLocation>
</comment>
<dbReference type="Gene3D" id="1.10.3110.10">
    <property type="entry name" value="protoporphyrinogen ix oxidase, domain 3"/>
    <property type="match status" value="1"/>
</dbReference>
<dbReference type="EMBL" id="WNHB01000001">
    <property type="protein sequence ID" value="MTT30501.1"/>
    <property type="molecule type" value="Genomic_DNA"/>
</dbReference>
<keyword evidence="8 11" id="KW-0274">FAD</keyword>
<keyword evidence="7 11" id="KW-0285">Flavoprotein</keyword>
<comment type="pathway">
    <text evidence="3 11">Porphyrin-containing compound metabolism; protoheme biosynthesis.</text>
</comment>
<evidence type="ECO:0000256" key="7">
    <source>
        <dbReference type="ARBA" id="ARBA00022630"/>
    </source>
</evidence>
<gene>
    <name evidence="13" type="primary">hemY</name>
    <name evidence="13" type="ORF">GMB86_00545</name>
</gene>
<dbReference type="PANTHER" id="PTHR42923:SF3">
    <property type="entry name" value="PROTOPORPHYRINOGEN OXIDASE"/>
    <property type="match status" value="1"/>
</dbReference>
<dbReference type="InterPro" id="IPR002937">
    <property type="entry name" value="Amino_oxidase"/>
</dbReference>
<evidence type="ECO:0000256" key="11">
    <source>
        <dbReference type="RuleBase" id="RU364052"/>
    </source>
</evidence>
<protein>
    <recommendedName>
        <fullName evidence="6 11">Coproporphyrinogen III oxidase</fullName>
        <ecNumber evidence="5 11">1.3.3.15</ecNumber>
    </recommendedName>
</protein>
<evidence type="ECO:0000256" key="3">
    <source>
        <dbReference type="ARBA" id="ARBA00004744"/>
    </source>
</evidence>
<organism evidence="13 14">
    <name type="scientific">Terrilactibacillus tamarindi</name>
    <dbReference type="NCBI Taxonomy" id="2599694"/>
    <lineage>
        <taxon>Bacteria</taxon>
        <taxon>Bacillati</taxon>
        <taxon>Bacillota</taxon>
        <taxon>Bacilli</taxon>
        <taxon>Bacillales</taxon>
        <taxon>Bacillaceae</taxon>
        <taxon>Terrilactibacillus</taxon>
    </lineage>
</organism>
<dbReference type="GO" id="GO:0006783">
    <property type="term" value="P:heme biosynthetic process"/>
    <property type="evidence" value="ECO:0007669"/>
    <property type="project" value="UniProtKB-UniRule"/>
</dbReference>
<evidence type="ECO:0000313" key="13">
    <source>
        <dbReference type="EMBL" id="MTT30501.1"/>
    </source>
</evidence>
<dbReference type="Gene3D" id="3.50.50.60">
    <property type="entry name" value="FAD/NAD(P)-binding domain"/>
    <property type="match status" value="1"/>
</dbReference>
<comment type="cofactor">
    <cofactor evidence="2 11">
        <name>FAD</name>
        <dbReference type="ChEBI" id="CHEBI:57692"/>
    </cofactor>
</comment>
<dbReference type="Proteomes" id="UP000440978">
    <property type="component" value="Unassembled WGS sequence"/>
</dbReference>
<keyword evidence="14" id="KW-1185">Reference proteome</keyword>
<comment type="caution">
    <text evidence="13">The sequence shown here is derived from an EMBL/GenBank/DDBJ whole genome shotgun (WGS) entry which is preliminary data.</text>
</comment>
<sequence length="458" mass="50519">MAIIGGGITGLSAAFRLQKMMDETKEEVDVTIIEASNRFGGKIETLQREGFTIERGPDSFLKRKREALDLVEELGLSDQLVSNNLGKAYILKNRELHPIPEYSFMGVPSLLKPLLDSSLLSEDGKARALNDLFIPPYPPFDDMSVGDFFAGRLGQEMVDDIINPLLSGIYAGDLYKLSLRATLPQFIELEKRTGSLILGAKQVLPKNKKKTSQFATLKNGLSSLVDRLVDAIRFPMLKNACVTRIEKMNGRYKIVLKNGETLVADGIVFTLPHEKTQDILSDCPYLKQPNAEPCTSVGTVAMAFDAAQVTIQKEGTGFVASNKEPSAITAATYTHLKWPHTTPSGKALIRCYVGKKGDEAILDESDEIIIQNSLDNLKDVVDIDGNPEFSVVTRLRESMPQYVVGHTQWLKQIEETLGHDYPHVYLAGASYDGVGLPDCIRQGNKAAKRLFNELLVDA</sequence>
<dbReference type="AlphaFoldDB" id="A0A6N8CL93"/>
<dbReference type="Gene3D" id="3.90.660.20">
    <property type="entry name" value="Protoporphyrinogen oxidase, mitochondrial, domain 2"/>
    <property type="match status" value="1"/>
</dbReference>
<dbReference type="EC" id="1.3.3.15" evidence="5 11"/>
<dbReference type="NCBIfam" id="TIGR00562">
    <property type="entry name" value="proto_IX_ox"/>
    <property type="match status" value="1"/>
</dbReference>
<comment type="similarity">
    <text evidence="4 11">Belongs to the protoporphyrinogen/coproporphyrinogen oxidase family. Coproporphyrinogen III oxidase subfamily.</text>
</comment>
<dbReference type="OrthoDB" id="9805195at2"/>
<dbReference type="InterPro" id="IPR004572">
    <property type="entry name" value="Protoporphyrinogen_oxidase"/>
</dbReference>
<evidence type="ECO:0000256" key="2">
    <source>
        <dbReference type="ARBA" id="ARBA00001974"/>
    </source>
</evidence>
<keyword evidence="10 11" id="KW-0350">Heme biosynthesis</keyword>
<dbReference type="PANTHER" id="PTHR42923">
    <property type="entry name" value="PROTOPORPHYRINOGEN OXIDASE"/>
    <property type="match status" value="1"/>
</dbReference>
<evidence type="ECO:0000256" key="4">
    <source>
        <dbReference type="ARBA" id="ARBA00008310"/>
    </source>
</evidence>
<dbReference type="Pfam" id="PF01593">
    <property type="entry name" value="Amino_oxidase"/>
    <property type="match status" value="1"/>
</dbReference>
<dbReference type="GO" id="GO:0004729">
    <property type="term" value="F:oxygen-dependent protoporphyrinogen oxidase activity"/>
    <property type="evidence" value="ECO:0007669"/>
    <property type="project" value="UniProtKB-UniRule"/>
</dbReference>
<reference evidence="13 14" key="1">
    <citation type="submission" date="2019-11" db="EMBL/GenBank/DDBJ databases">
        <title>Terrilactibacillus tamarindus sp. nov. BCM23-1 isolated from bark of Tamarindus indica.</title>
        <authorList>
            <person name="Kingkaew E."/>
            <person name="Tanasupawat S."/>
        </authorList>
    </citation>
    <scope>NUCLEOTIDE SEQUENCE [LARGE SCALE GENOMIC DNA]</scope>
    <source>
        <strain evidence="13 14">BCM23-1</strain>
    </source>
</reference>
<proteinExistence type="inferred from homology"/>
<dbReference type="InterPro" id="IPR036188">
    <property type="entry name" value="FAD/NAD-bd_sf"/>
</dbReference>
<evidence type="ECO:0000256" key="9">
    <source>
        <dbReference type="ARBA" id="ARBA00023002"/>
    </source>
</evidence>
<evidence type="ECO:0000259" key="12">
    <source>
        <dbReference type="Pfam" id="PF01593"/>
    </source>
</evidence>
<dbReference type="InterPro" id="IPR050464">
    <property type="entry name" value="Zeta_carotene_desat/Oxidored"/>
</dbReference>
<evidence type="ECO:0000313" key="14">
    <source>
        <dbReference type="Proteomes" id="UP000440978"/>
    </source>
</evidence>
<evidence type="ECO:0000256" key="6">
    <source>
        <dbReference type="ARBA" id="ARBA00019046"/>
    </source>
</evidence>
<dbReference type="NCBIfam" id="NF008845">
    <property type="entry name" value="PRK11883.1-5"/>
    <property type="match status" value="1"/>
</dbReference>
<comment type="catalytic activity">
    <reaction evidence="1">
        <text>coproporphyrinogen III + 3 O2 = coproporphyrin III + 3 H2O2</text>
        <dbReference type="Rhea" id="RHEA:43436"/>
        <dbReference type="ChEBI" id="CHEBI:15379"/>
        <dbReference type="ChEBI" id="CHEBI:16240"/>
        <dbReference type="ChEBI" id="CHEBI:57309"/>
        <dbReference type="ChEBI" id="CHEBI:131725"/>
        <dbReference type="EC" id="1.3.3.15"/>
    </reaction>
    <physiologicalReaction direction="left-to-right" evidence="1">
        <dbReference type="Rhea" id="RHEA:43437"/>
    </physiologicalReaction>
</comment>
<dbReference type="GO" id="GO:0005737">
    <property type="term" value="C:cytoplasm"/>
    <property type="evidence" value="ECO:0007669"/>
    <property type="project" value="UniProtKB-SubCell"/>
</dbReference>
<keyword evidence="9 11" id="KW-0560">Oxidoreductase</keyword>
<accession>A0A6N8CL93</accession>
<evidence type="ECO:0000256" key="5">
    <source>
        <dbReference type="ARBA" id="ARBA00012402"/>
    </source>
</evidence>
<evidence type="ECO:0000256" key="1">
    <source>
        <dbReference type="ARBA" id="ARBA00001755"/>
    </source>
</evidence>
<feature type="domain" description="Amine oxidase" evidence="12">
    <location>
        <begin position="8"/>
        <end position="450"/>
    </location>
</feature>
<dbReference type="UniPathway" id="UPA00252"/>
<keyword evidence="11" id="KW-0963">Cytoplasm</keyword>
<name>A0A6N8CL93_9BACI</name>
<comment type="function">
    <text evidence="11">Involved in coproporphyrin-dependent heme b biosynthesis. Catalyzes the oxidation of coproporphyrinogen III to coproporphyrin III.</text>
</comment>
<evidence type="ECO:0000256" key="8">
    <source>
        <dbReference type="ARBA" id="ARBA00022827"/>
    </source>
</evidence>
<dbReference type="SUPFAM" id="SSF54373">
    <property type="entry name" value="FAD-linked reductases, C-terminal domain"/>
    <property type="match status" value="1"/>
</dbReference>
<evidence type="ECO:0000256" key="10">
    <source>
        <dbReference type="ARBA" id="ARBA00023133"/>
    </source>
</evidence>